<feature type="region of interest" description="Disordered" evidence="1">
    <location>
        <begin position="60"/>
        <end position="88"/>
    </location>
</feature>
<gene>
    <name evidence="3" type="ORF">RR42_s0215</name>
</gene>
<organism evidence="3 4">
    <name type="scientific">Cupriavidus basilensis</name>
    <dbReference type="NCBI Taxonomy" id="68895"/>
    <lineage>
        <taxon>Bacteria</taxon>
        <taxon>Pseudomonadati</taxon>
        <taxon>Pseudomonadota</taxon>
        <taxon>Betaproteobacteria</taxon>
        <taxon>Burkholderiales</taxon>
        <taxon>Burkholderiaceae</taxon>
        <taxon>Cupriavidus</taxon>
    </lineage>
</organism>
<dbReference type="InterPro" id="IPR013321">
    <property type="entry name" value="Arc_rbn_hlx_hlx"/>
</dbReference>
<sequence>MANLLVRGIDEALVQRLREQAATHGRSAEAEHREILARALHTTRRKRFAEVLASMPDVGEDSDFERVDQPGGAAHVFDRTMTPMSSVR</sequence>
<dbReference type="RefSeq" id="WP_082055039.1">
    <property type="nucleotide sequence ID" value="NZ_CP010537.1"/>
</dbReference>
<dbReference type="AlphaFoldDB" id="A0A0C4YFW0"/>
<accession>A0A0C4YFW0</accession>
<dbReference type="SUPFAM" id="SSF47598">
    <property type="entry name" value="Ribbon-helix-helix"/>
    <property type="match status" value="1"/>
</dbReference>
<dbReference type="Proteomes" id="UP000031843">
    <property type="component" value="Chromosome secondary"/>
</dbReference>
<evidence type="ECO:0000256" key="1">
    <source>
        <dbReference type="SAM" id="MobiDB-lite"/>
    </source>
</evidence>
<protein>
    <recommendedName>
        <fullName evidence="2">Antitoxin FitA-like ribbon-helix-helix domain-containing protein</fullName>
    </recommendedName>
</protein>
<dbReference type="OrthoDB" id="2389872at2"/>
<dbReference type="InterPro" id="IPR010985">
    <property type="entry name" value="Ribbon_hlx_hlx"/>
</dbReference>
<evidence type="ECO:0000313" key="4">
    <source>
        <dbReference type="Proteomes" id="UP000031843"/>
    </source>
</evidence>
<dbReference type="STRING" id="68895.RR42_s0215"/>
<evidence type="ECO:0000313" key="3">
    <source>
        <dbReference type="EMBL" id="AJG21813.1"/>
    </source>
</evidence>
<evidence type="ECO:0000259" key="2">
    <source>
        <dbReference type="Pfam" id="PF22513"/>
    </source>
</evidence>
<feature type="domain" description="Antitoxin FitA-like ribbon-helix-helix" evidence="2">
    <location>
        <begin position="2"/>
        <end position="40"/>
    </location>
</feature>
<keyword evidence="4" id="KW-1185">Reference proteome</keyword>
<proteinExistence type="predicted"/>
<dbReference type="Gene3D" id="1.10.1220.10">
    <property type="entry name" value="Met repressor-like"/>
    <property type="match status" value="1"/>
</dbReference>
<name>A0A0C4YFW0_9BURK</name>
<dbReference type="KEGG" id="cbw:RR42_s0215"/>
<dbReference type="InterPro" id="IPR053853">
    <property type="entry name" value="FitA-like_RHH"/>
</dbReference>
<dbReference type="EMBL" id="CP010537">
    <property type="protein sequence ID" value="AJG21813.1"/>
    <property type="molecule type" value="Genomic_DNA"/>
</dbReference>
<reference evidence="3 4" key="1">
    <citation type="journal article" date="2015" name="Genome Announc.">
        <title>Complete Genome Sequence of Cupriavidus basilensis 4G11, Isolated from the Oak Ridge Field Research Center Site.</title>
        <authorList>
            <person name="Ray J."/>
            <person name="Waters R.J."/>
            <person name="Skerker J.M."/>
            <person name="Kuehl J.V."/>
            <person name="Price M.N."/>
            <person name="Huang J."/>
            <person name="Chakraborty R."/>
            <person name="Arkin A.P."/>
            <person name="Deutschbauer A."/>
        </authorList>
    </citation>
    <scope>NUCLEOTIDE SEQUENCE [LARGE SCALE GENOMIC DNA]</scope>
    <source>
        <strain evidence="3">4G11</strain>
    </source>
</reference>
<dbReference type="Pfam" id="PF22513">
    <property type="entry name" value="FitA-like_RHH"/>
    <property type="match status" value="1"/>
</dbReference>
<dbReference type="GO" id="GO:0006355">
    <property type="term" value="P:regulation of DNA-templated transcription"/>
    <property type="evidence" value="ECO:0007669"/>
    <property type="project" value="InterPro"/>
</dbReference>